<keyword evidence="3" id="KW-0032">Aminotransferase</keyword>
<dbReference type="GO" id="GO:0016212">
    <property type="term" value="F:kynurenine-oxoglutarate transaminase activity"/>
    <property type="evidence" value="ECO:0007669"/>
    <property type="project" value="TreeGrafter"/>
</dbReference>
<name>A0AAD5UKU1_9FUNG</name>
<dbReference type="SUPFAM" id="SSF53383">
    <property type="entry name" value="PLP-dependent transferases"/>
    <property type="match status" value="1"/>
</dbReference>
<dbReference type="GO" id="GO:0030170">
    <property type="term" value="F:pyridoxal phosphate binding"/>
    <property type="evidence" value="ECO:0007669"/>
    <property type="project" value="InterPro"/>
</dbReference>
<comment type="cofactor">
    <cofactor evidence="1">
        <name>pyridoxal 5'-phosphate</name>
        <dbReference type="ChEBI" id="CHEBI:597326"/>
    </cofactor>
</comment>
<proteinExistence type="inferred from homology"/>
<dbReference type="Gene3D" id="3.90.1150.10">
    <property type="entry name" value="Aspartate Aminotransferase, domain 1"/>
    <property type="match status" value="1"/>
</dbReference>
<comment type="caution">
    <text evidence="7">The sequence shown here is derived from an EMBL/GenBank/DDBJ whole genome shotgun (WGS) entry which is preliminary data.</text>
</comment>
<gene>
    <name evidence="7" type="primary">CCBL2</name>
    <name evidence="7" type="ORF">HK103_007378</name>
</gene>
<dbReference type="InterPro" id="IPR015422">
    <property type="entry name" value="PyrdxlP-dep_Trfase_small"/>
</dbReference>
<comment type="similarity">
    <text evidence="2">Belongs to the class-I pyridoxal-phosphate-dependent aminotransferase family.</text>
</comment>
<dbReference type="Pfam" id="PF00155">
    <property type="entry name" value="Aminotran_1_2"/>
    <property type="match status" value="1"/>
</dbReference>
<dbReference type="InterPro" id="IPR004839">
    <property type="entry name" value="Aminotransferase_I/II_large"/>
</dbReference>
<dbReference type="CDD" id="cd00609">
    <property type="entry name" value="AAT_like"/>
    <property type="match status" value="1"/>
</dbReference>
<dbReference type="InterPro" id="IPR015421">
    <property type="entry name" value="PyrdxlP-dep_Trfase_major"/>
</dbReference>
<dbReference type="EMBL" id="JADGKB010000009">
    <property type="protein sequence ID" value="KAJ3260815.1"/>
    <property type="molecule type" value="Genomic_DNA"/>
</dbReference>
<protein>
    <submittedName>
        <fullName evidence="7">Kynurenine--oxoglutarate transaminase 3</fullName>
    </submittedName>
</protein>
<keyword evidence="5" id="KW-0663">Pyridoxal phosphate</keyword>
<keyword evidence="8" id="KW-1185">Reference proteome</keyword>
<evidence type="ECO:0000256" key="2">
    <source>
        <dbReference type="ARBA" id="ARBA00007441"/>
    </source>
</evidence>
<sequence>MTKISQFSAKRLNSLDPNGTVFAEYTALANKHKAVNLGQGFPTLHVADFIRKNAAEAIAHESLGHQYTRSEGHVKLVNALAKYYSPKIGRELNPLNEIMTTVGASEAIYSTIQALVDPDDEVILMQPYYDSYPASISLAGGKPVIVSLKPKANGVSSSDWRLDIAELKKAITSKTKIIMINNPNNPIGKVWSRDELMQVADIAKEHDLLVIADEVYETLVYSDSESPMIKFASLPDMYERTITIGSMGKMFGVTGWKIGWVIAPPEITRASWLVHQFLPFSVVTPLQEAGANSLEMAMTNGYFEDTTKTYQKLRDKLMKTLNDVGFHPMKPDGGYFIIANIAPFKVQEDFSAYLTKTVGVTSIPMRAFYQKNSHGEVQHYVRFAFCKDEATLDEAGKRLTEYFTK</sequence>
<dbReference type="Gene3D" id="3.40.640.10">
    <property type="entry name" value="Type I PLP-dependent aspartate aminotransferase-like (Major domain)"/>
    <property type="match status" value="1"/>
</dbReference>
<evidence type="ECO:0000256" key="4">
    <source>
        <dbReference type="ARBA" id="ARBA00022679"/>
    </source>
</evidence>
<accession>A0AAD5UKU1</accession>
<evidence type="ECO:0000313" key="8">
    <source>
        <dbReference type="Proteomes" id="UP001210925"/>
    </source>
</evidence>
<evidence type="ECO:0000256" key="5">
    <source>
        <dbReference type="ARBA" id="ARBA00022898"/>
    </source>
</evidence>
<evidence type="ECO:0000256" key="1">
    <source>
        <dbReference type="ARBA" id="ARBA00001933"/>
    </source>
</evidence>
<keyword evidence="4" id="KW-0808">Transferase</keyword>
<dbReference type="PANTHER" id="PTHR43807">
    <property type="entry name" value="FI04487P"/>
    <property type="match status" value="1"/>
</dbReference>
<dbReference type="FunFam" id="3.40.640.10:FF:000024">
    <property type="entry name" value="Kynurenine--oxoglutarate transaminase 3"/>
    <property type="match status" value="1"/>
</dbReference>
<dbReference type="PANTHER" id="PTHR43807:SF20">
    <property type="entry name" value="FI04487P"/>
    <property type="match status" value="1"/>
</dbReference>
<evidence type="ECO:0000259" key="6">
    <source>
        <dbReference type="Pfam" id="PF00155"/>
    </source>
</evidence>
<dbReference type="Proteomes" id="UP001210925">
    <property type="component" value="Unassembled WGS sequence"/>
</dbReference>
<evidence type="ECO:0000313" key="7">
    <source>
        <dbReference type="EMBL" id="KAJ3260815.1"/>
    </source>
</evidence>
<dbReference type="InterPro" id="IPR015424">
    <property type="entry name" value="PyrdxlP-dep_Trfase"/>
</dbReference>
<organism evidence="7 8">
    <name type="scientific">Boothiomyces macroporosus</name>
    <dbReference type="NCBI Taxonomy" id="261099"/>
    <lineage>
        <taxon>Eukaryota</taxon>
        <taxon>Fungi</taxon>
        <taxon>Fungi incertae sedis</taxon>
        <taxon>Chytridiomycota</taxon>
        <taxon>Chytridiomycota incertae sedis</taxon>
        <taxon>Chytridiomycetes</taxon>
        <taxon>Rhizophydiales</taxon>
        <taxon>Terramycetaceae</taxon>
        <taxon>Boothiomyces</taxon>
    </lineage>
</organism>
<dbReference type="InterPro" id="IPR051326">
    <property type="entry name" value="Kynurenine-oxoglutarate_AT"/>
</dbReference>
<evidence type="ECO:0000256" key="3">
    <source>
        <dbReference type="ARBA" id="ARBA00022576"/>
    </source>
</evidence>
<reference evidence="7" key="1">
    <citation type="submission" date="2020-05" db="EMBL/GenBank/DDBJ databases">
        <title>Phylogenomic resolution of chytrid fungi.</title>
        <authorList>
            <person name="Stajich J.E."/>
            <person name="Amses K."/>
            <person name="Simmons R."/>
            <person name="Seto K."/>
            <person name="Myers J."/>
            <person name="Bonds A."/>
            <person name="Quandt C.A."/>
            <person name="Barry K."/>
            <person name="Liu P."/>
            <person name="Grigoriev I."/>
            <person name="Longcore J.E."/>
            <person name="James T.Y."/>
        </authorList>
    </citation>
    <scope>NUCLEOTIDE SEQUENCE</scope>
    <source>
        <strain evidence="7">PLAUS21</strain>
    </source>
</reference>
<dbReference type="PRINTS" id="PR00753">
    <property type="entry name" value="ACCSYNTHASE"/>
</dbReference>
<dbReference type="GO" id="GO:0005739">
    <property type="term" value="C:mitochondrion"/>
    <property type="evidence" value="ECO:0007669"/>
    <property type="project" value="TreeGrafter"/>
</dbReference>
<dbReference type="AlphaFoldDB" id="A0AAD5UKU1"/>
<feature type="domain" description="Aminotransferase class I/classII large" evidence="6">
    <location>
        <begin position="34"/>
        <end position="398"/>
    </location>
</feature>